<dbReference type="InterPro" id="IPR019447">
    <property type="entry name" value="DNA/RNA-bd_Kin17_WH-like_dom"/>
</dbReference>
<dbReference type="Proteomes" id="UP000030854">
    <property type="component" value="Unassembled WGS sequence"/>
</dbReference>
<dbReference type="PANTHER" id="PTHR12805:SF0">
    <property type="entry name" value="DNA_RNA-BINDING PROTEIN KIN17"/>
    <property type="match status" value="1"/>
</dbReference>
<dbReference type="FunFam" id="1.10.10.2030:FF:000001">
    <property type="entry name" value="DNA/RNA-binding protein KIN17, putative"/>
    <property type="match status" value="1"/>
</dbReference>
<proteinExistence type="inferred from homology"/>
<evidence type="ECO:0000256" key="1">
    <source>
        <dbReference type="ARBA" id="ARBA00008517"/>
    </source>
</evidence>
<dbReference type="InterPro" id="IPR038254">
    <property type="entry name" value="KIN17_WH-like_sf"/>
</dbReference>
<dbReference type="Pfam" id="PF25095">
    <property type="entry name" value="C2H2-zf_KIN17"/>
    <property type="match status" value="1"/>
</dbReference>
<feature type="compositionally biased region" description="Polar residues" evidence="6">
    <location>
        <begin position="218"/>
        <end position="228"/>
    </location>
</feature>
<keyword evidence="4" id="KW-0862">Zinc</keyword>
<dbReference type="SUPFAM" id="SSF57667">
    <property type="entry name" value="beta-beta-alpha zinc fingers"/>
    <property type="match status" value="1"/>
</dbReference>
<dbReference type="InterPro" id="IPR013087">
    <property type="entry name" value="Znf_C2H2_type"/>
</dbReference>
<feature type="coiled-coil region" evidence="5">
    <location>
        <begin position="178"/>
        <end position="205"/>
    </location>
</feature>
<sequence>MPKAEAGSTKYLNNKLKSKGLQRLRWYCQVCERQMRDENGFKMHTQSESHYRQMLLIGENPKKFITDYSNQFHRDFIQLLRTSHGEKLVHMNHFYQEYIHNKEHIHMNATRWLSLTEYAKYLGRESICRVEENEKGLHIAWIDNSPEKLRRQDAIRKKERMEKGNEERELMLIRQQVKKAQLDVKRKAEEQLDETERELKRTEGEKIKLSFGLKSAQPKDNTQSSLVEQNDIEAGNYKKPPDETGPMISGVLNQSSTKMALSNKPKNVFAVGKKNVFGIKKTSKSSKFAGKSQDDPSKQGI</sequence>
<reference evidence="8 9" key="1">
    <citation type="journal article" date="2014" name="BMC Genomics">
        <title>Adaptive genomic structural variation in the grape powdery mildew pathogen, Erysiphe necator.</title>
        <authorList>
            <person name="Jones L."/>
            <person name="Riaz S."/>
            <person name="Morales-Cruz A."/>
            <person name="Amrine K.C."/>
            <person name="McGuire B."/>
            <person name="Gubler W.D."/>
            <person name="Walker M.A."/>
            <person name="Cantu D."/>
        </authorList>
    </citation>
    <scope>NUCLEOTIDE SEQUENCE [LARGE SCALE GENOMIC DNA]</scope>
    <source>
        <strain evidence="9">c</strain>
    </source>
</reference>
<dbReference type="PANTHER" id="PTHR12805">
    <property type="entry name" value="KIN17 KIN, ANTIGENIC DETERMINANT OF RECA PROTEIN HOMOLOG"/>
    <property type="match status" value="1"/>
</dbReference>
<feature type="region of interest" description="Disordered" evidence="6">
    <location>
        <begin position="282"/>
        <end position="301"/>
    </location>
</feature>
<keyword evidence="9" id="KW-1185">Reference proteome</keyword>
<dbReference type="GO" id="GO:0003690">
    <property type="term" value="F:double-stranded DNA binding"/>
    <property type="evidence" value="ECO:0007669"/>
    <property type="project" value="TreeGrafter"/>
</dbReference>
<dbReference type="OMA" id="QVCERQM"/>
<feature type="domain" description="C2H2-type" evidence="7">
    <location>
        <begin position="28"/>
        <end position="50"/>
    </location>
</feature>
<evidence type="ECO:0000259" key="7">
    <source>
        <dbReference type="PROSITE" id="PS00028"/>
    </source>
</evidence>
<organism evidence="8 9">
    <name type="scientific">Uncinula necator</name>
    <name type="common">Grape powdery mildew</name>
    <dbReference type="NCBI Taxonomy" id="52586"/>
    <lineage>
        <taxon>Eukaryota</taxon>
        <taxon>Fungi</taxon>
        <taxon>Dikarya</taxon>
        <taxon>Ascomycota</taxon>
        <taxon>Pezizomycotina</taxon>
        <taxon>Leotiomycetes</taxon>
        <taxon>Erysiphales</taxon>
        <taxon>Erysiphaceae</taxon>
        <taxon>Erysiphe</taxon>
    </lineage>
</organism>
<evidence type="ECO:0000256" key="5">
    <source>
        <dbReference type="SAM" id="Coils"/>
    </source>
</evidence>
<name>A0A0B1P352_UNCNE</name>
<dbReference type="Pfam" id="PF10357">
    <property type="entry name" value="WH_KIN17"/>
    <property type="match status" value="1"/>
</dbReference>
<evidence type="ECO:0000256" key="2">
    <source>
        <dbReference type="ARBA" id="ARBA00022723"/>
    </source>
</evidence>
<evidence type="ECO:0000256" key="3">
    <source>
        <dbReference type="ARBA" id="ARBA00022771"/>
    </source>
</evidence>
<dbReference type="EMBL" id="JNVN01002619">
    <property type="protein sequence ID" value="KHJ31745.1"/>
    <property type="molecule type" value="Genomic_DNA"/>
</dbReference>
<evidence type="ECO:0000256" key="6">
    <source>
        <dbReference type="SAM" id="MobiDB-lite"/>
    </source>
</evidence>
<dbReference type="InterPro" id="IPR036236">
    <property type="entry name" value="Znf_C2H2_sf"/>
</dbReference>
<keyword evidence="5" id="KW-0175">Coiled coil</keyword>
<keyword evidence="3" id="KW-0863">Zinc-finger</keyword>
<dbReference type="GO" id="GO:0006260">
    <property type="term" value="P:DNA replication"/>
    <property type="evidence" value="ECO:0007669"/>
    <property type="project" value="TreeGrafter"/>
</dbReference>
<feature type="region of interest" description="Disordered" evidence="6">
    <location>
        <begin position="214"/>
        <end position="259"/>
    </location>
</feature>
<dbReference type="PROSITE" id="PS00028">
    <property type="entry name" value="ZINC_FINGER_C2H2_1"/>
    <property type="match status" value="1"/>
</dbReference>
<dbReference type="Gene3D" id="1.10.10.2030">
    <property type="entry name" value="DNA/RNA-binding protein Kin17, conserved domain"/>
    <property type="match status" value="1"/>
</dbReference>
<comment type="caution">
    <text evidence="8">The sequence shown here is derived from an EMBL/GenBank/DDBJ whole genome shotgun (WGS) entry which is preliminary data.</text>
</comment>
<dbReference type="SMART" id="SM01253">
    <property type="entry name" value="Kin17_mid"/>
    <property type="match status" value="1"/>
</dbReference>
<keyword evidence="2" id="KW-0479">Metal-binding</keyword>
<dbReference type="STRING" id="52586.A0A0B1P352"/>
<protein>
    <submittedName>
        <fullName evidence="8">Putative zinc finger protein rts2</fullName>
    </submittedName>
</protein>
<accession>A0A0B1P352</accession>
<evidence type="ECO:0000256" key="4">
    <source>
        <dbReference type="ARBA" id="ARBA00022833"/>
    </source>
</evidence>
<gene>
    <name evidence="8" type="ORF">EV44_g2797</name>
</gene>
<dbReference type="InterPro" id="IPR037321">
    <property type="entry name" value="KIN17-like"/>
</dbReference>
<evidence type="ECO:0000313" key="9">
    <source>
        <dbReference type="Proteomes" id="UP000030854"/>
    </source>
</evidence>
<dbReference type="InterPro" id="IPR056767">
    <property type="entry name" value="C2H2-Znf_KIN17"/>
</dbReference>
<dbReference type="GO" id="GO:0008270">
    <property type="term" value="F:zinc ion binding"/>
    <property type="evidence" value="ECO:0007669"/>
    <property type="project" value="UniProtKB-KW"/>
</dbReference>
<evidence type="ECO:0000313" key="8">
    <source>
        <dbReference type="EMBL" id="KHJ31745.1"/>
    </source>
</evidence>
<dbReference type="AlphaFoldDB" id="A0A0B1P352"/>
<dbReference type="GO" id="GO:0006974">
    <property type="term" value="P:DNA damage response"/>
    <property type="evidence" value="ECO:0007669"/>
    <property type="project" value="TreeGrafter"/>
</dbReference>
<comment type="similarity">
    <text evidence="1">Belongs to the KIN17 family.</text>
</comment>
<feature type="compositionally biased region" description="Basic and acidic residues" evidence="6">
    <location>
        <begin position="292"/>
        <end position="301"/>
    </location>
</feature>
<dbReference type="GO" id="GO:0005634">
    <property type="term" value="C:nucleus"/>
    <property type="evidence" value="ECO:0007669"/>
    <property type="project" value="TreeGrafter"/>
</dbReference>
<dbReference type="HOGENOM" id="CLU_030065_0_1_1"/>